<dbReference type="GO" id="GO:0005737">
    <property type="term" value="C:cytoplasm"/>
    <property type="evidence" value="ECO:0007669"/>
    <property type="project" value="TreeGrafter"/>
</dbReference>
<dbReference type="STRING" id="231916.A0A409VWU7"/>
<dbReference type="PANTHER" id="PTHR10218:SF360">
    <property type="entry name" value="GUANINE NUCLEOTIDE-BINDING PROTEIN SUBUNIT ALPHA HOMOLOG"/>
    <property type="match status" value="1"/>
</dbReference>
<feature type="binding site" evidence="5">
    <location>
        <begin position="466"/>
        <end position="469"/>
    </location>
    <ligand>
        <name>GTP</name>
        <dbReference type="ChEBI" id="CHEBI:37565"/>
    </ligand>
</feature>
<dbReference type="SMART" id="SM00275">
    <property type="entry name" value="G_alpha"/>
    <property type="match status" value="1"/>
</dbReference>
<dbReference type="PROSITE" id="PS51882">
    <property type="entry name" value="G_ALPHA"/>
    <property type="match status" value="1"/>
</dbReference>
<feature type="region of interest" description="Disordered" evidence="7">
    <location>
        <begin position="217"/>
        <end position="263"/>
    </location>
</feature>
<evidence type="ECO:0000256" key="3">
    <source>
        <dbReference type="ARBA" id="ARBA00023134"/>
    </source>
</evidence>
<dbReference type="GO" id="GO:0003924">
    <property type="term" value="F:GTPase activity"/>
    <property type="evidence" value="ECO:0007669"/>
    <property type="project" value="InterPro"/>
</dbReference>
<keyword evidence="3 5" id="KW-0342">GTP-binding</keyword>
<dbReference type="Proteomes" id="UP000284706">
    <property type="component" value="Unassembled WGS sequence"/>
</dbReference>
<evidence type="ECO:0000256" key="1">
    <source>
        <dbReference type="ARBA" id="ARBA00022723"/>
    </source>
</evidence>
<dbReference type="FunFam" id="3.40.50.300:FF:000692">
    <property type="entry name" value="Guanine nucleotide-binding protein subunit alpha"/>
    <property type="match status" value="1"/>
</dbReference>
<comment type="caution">
    <text evidence="8">The sequence shown here is derived from an EMBL/GenBank/DDBJ whole genome shotgun (WGS) entry which is preliminary data.</text>
</comment>
<dbReference type="GO" id="GO:0005525">
    <property type="term" value="F:GTP binding"/>
    <property type="evidence" value="ECO:0007669"/>
    <property type="project" value="UniProtKB-KW"/>
</dbReference>
<keyword evidence="9" id="KW-1185">Reference proteome</keyword>
<reference evidence="8 9" key="1">
    <citation type="journal article" date="2018" name="Evol. Lett.">
        <title>Horizontal gene cluster transfer increased hallucinogenic mushroom diversity.</title>
        <authorList>
            <person name="Reynolds H.T."/>
            <person name="Vijayakumar V."/>
            <person name="Gluck-Thaler E."/>
            <person name="Korotkin H.B."/>
            <person name="Matheny P.B."/>
            <person name="Slot J.C."/>
        </authorList>
    </citation>
    <scope>NUCLEOTIDE SEQUENCE [LARGE SCALE GENOMIC DNA]</scope>
    <source>
        <strain evidence="8 9">SRW20</strain>
    </source>
</reference>
<dbReference type="GO" id="GO:0001664">
    <property type="term" value="F:G protein-coupled receptor binding"/>
    <property type="evidence" value="ECO:0007669"/>
    <property type="project" value="TreeGrafter"/>
</dbReference>
<feature type="compositionally biased region" description="Acidic residues" evidence="7">
    <location>
        <begin position="132"/>
        <end position="142"/>
    </location>
</feature>
<dbReference type="SUPFAM" id="SSF47895">
    <property type="entry name" value="Transducin (alpha subunit), insertion domain"/>
    <property type="match status" value="1"/>
</dbReference>
<dbReference type="Gene3D" id="1.10.400.10">
    <property type="entry name" value="GI Alpha 1, domain 2-like"/>
    <property type="match status" value="1"/>
</dbReference>
<feature type="compositionally biased region" description="Basic and acidic residues" evidence="7">
    <location>
        <begin position="1"/>
        <end position="10"/>
    </location>
</feature>
<dbReference type="EMBL" id="NHYE01005530">
    <property type="protein sequence ID" value="PPQ70736.1"/>
    <property type="molecule type" value="Genomic_DNA"/>
</dbReference>
<keyword evidence="2 5" id="KW-0547">Nucleotide-binding</keyword>
<dbReference type="CDD" id="cd00066">
    <property type="entry name" value="G-alpha"/>
    <property type="match status" value="1"/>
</dbReference>
<dbReference type="InParanoid" id="A0A409VWU7"/>
<feature type="compositionally biased region" description="Polar residues" evidence="7">
    <location>
        <begin position="242"/>
        <end position="259"/>
    </location>
</feature>
<dbReference type="Gene3D" id="3.40.50.300">
    <property type="entry name" value="P-loop containing nucleotide triphosphate hydrolases"/>
    <property type="match status" value="2"/>
</dbReference>
<dbReference type="GO" id="GO:0031683">
    <property type="term" value="F:G-protein beta/gamma-subunit complex binding"/>
    <property type="evidence" value="ECO:0007669"/>
    <property type="project" value="InterPro"/>
</dbReference>
<gene>
    <name evidence="8" type="ORF">CVT26_014701</name>
</gene>
<dbReference type="GO" id="GO:0005834">
    <property type="term" value="C:heterotrimeric G-protein complex"/>
    <property type="evidence" value="ECO:0007669"/>
    <property type="project" value="TreeGrafter"/>
</dbReference>
<evidence type="ECO:0000313" key="8">
    <source>
        <dbReference type="EMBL" id="PPQ70736.1"/>
    </source>
</evidence>
<dbReference type="OrthoDB" id="5817230at2759"/>
<sequence>MPRSKPDIPKVRGRTLSDPLSAALLPPPDESPIERDLRVKAAIDAKKVSDSIDDMIRMERNERKKSKAEVNVLLLGQSESGKSTTLKQFQLLHSPSAFHAERIAWRAVIYLNLVRSIRRILDALAPESDILDDHDDADDNPDPAETASVIITSNGRPPSAILGTQVPNYESYRRRLEPLIELEERLIRLLSSPDEDEATRLGPSRPAWEQYANYYRANENTPPHPNGTTSGRPAPTIMIPQKKQTSSSSVMNSANGTSSKNKEIAVHTSTNWKKALSLGNRSKSPKSAHSGEIEGWWEDPDDPVHTLNACSPAMQELWRDPQVRKRLQEKRLRLEESSGFYLDEIPRITAKKYIPTDADVLKARLKTMGVVEHTFSIPSGSNRGVEWRIYDVGGSRNQRQAWAPYFDDVNAIIFLAPISVFDQARHILTYATQDPRVNRLEDSLLLWRSVVSNKLLANVNIVLFLNKCDLLQAKLEAGVRLNQHMISYGDRPNDYDSVSKYFRNKFGVIHQSYTPNKERELYIHFTSVTDTSRTSVIISSVRDIIIKGNLRNMRLV</sequence>
<feature type="region of interest" description="Disordered" evidence="7">
    <location>
        <begin position="1"/>
        <end position="31"/>
    </location>
</feature>
<feature type="region of interest" description="Disordered" evidence="7">
    <location>
        <begin position="277"/>
        <end position="300"/>
    </location>
</feature>
<keyword evidence="4" id="KW-0807">Transducer</keyword>
<evidence type="ECO:0000256" key="2">
    <source>
        <dbReference type="ARBA" id="ARBA00022741"/>
    </source>
</evidence>
<dbReference type="Pfam" id="PF00503">
    <property type="entry name" value="G-alpha"/>
    <property type="match status" value="1"/>
</dbReference>
<dbReference type="PANTHER" id="PTHR10218">
    <property type="entry name" value="GTP-BINDING PROTEIN ALPHA SUBUNIT"/>
    <property type="match status" value="1"/>
</dbReference>
<dbReference type="SUPFAM" id="SSF52540">
    <property type="entry name" value="P-loop containing nucleoside triphosphate hydrolases"/>
    <property type="match status" value="1"/>
</dbReference>
<accession>A0A409VWU7</accession>
<evidence type="ECO:0008006" key="10">
    <source>
        <dbReference type="Google" id="ProtNLM"/>
    </source>
</evidence>
<dbReference type="GO" id="GO:0046872">
    <property type="term" value="F:metal ion binding"/>
    <property type="evidence" value="ECO:0007669"/>
    <property type="project" value="UniProtKB-KW"/>
</dbReference>
<feature type="compositionally biased region" description="Polar residues" evidence="7">
    <location>
        <begin position="218"/>
        <end position="231"/>
    </location>
</feature>
<dbReference type="AlphaFoldDB" id="A0A409VWU7"/>
<keyword evidence="6" id="KW-0460">Magnesium</keyword>
<dbReference type="GO" id="GO:0007188">
    <property type="term" value="P:adenylate cyclase-modulating G protein-coupled receptor signaling pathway"/>
    <property type="evidence" value="ECO:0007669"/>
    <property type="project" value="TreeGrafter"/>
</dbReference>
<feature type="binding site" evidence="5">
    <location>
        <begin position="361"/>
        <end position="367"/>
    </location>
    <ligand>
        <name>GTP</name>
        <dbReference type="ChEBI" id="CHEBI:37565"/>
    </ligand>
</feature>
<organism evidence="8 9">
    <name type="scientific">Gymnopilus dilepis</name>
    <dbReference type="NCBI Taxonomy" id="231916"/>
    <lineage>
        <taxon>Eukaryota</taxon>
        <taxon>Fungi</taxon>
        <taxon>Dikarya</taxon>
        <taxon>Basidiomycota</taxon>
        <taxon>Agaricomycotina</taxon>
        <taxon>Agaricomycetes</taxon>
        <taxon>Agaricomycetidae</taxon>
        <taxon>Agaricales</taxon>
        <taxon>Agaricineae</taxon>
        <taxon>Hymenogastraceae</taxon>
        <taxon>Gymnopilus</taxon>
    </lineage>
</organism>
<dbReference type="InterPro" id="IPR027417">
    <property type="entry name" value="P-loop_NTPase"/>
</dbReference>
<dbReference type="PRINTS" id="PR00318">
    <property type="entry name" value="GPROTEINA"/>
</dbReference>
<dbReference type="InterPro" id="IPR001019">
    <property type="entry name" value="Gprotein_alpha_su"/>
</dbReference>
<evidence type="ECO:0000256" key="6">
    <source>
        <dbReference type="PIRSR" id="PIRSR601019-2"/>
    </source>
</evidence>
<keyword evidence="1 6" id="KW-0479">Metal-binding</keyword>
<evidence type="ECO:0000256" key="5">
    <source>
        <dbReference type="PIRSR" id="PIRSR601019-1"/>
    </source>
</evidence>
<protein>
    <recommendedName>
        <fullName evidence="10">G-alpha-domain-containing protein</fullName>
    </recommendedName>
</protein>
<feature type="region of interest" description="Disordered" evidence="7">
    <location>
        <begin position="132"/>
        <end position="163"/>
    </location>
</feature>
<evidence type="ECO:0000313" key="9">
    <source>
        <dbReference type="Proteomes" id="UP000284706"/>
    </source>
</evidence>
<feature type="binding site" evidence="6">
    <location>
        <position position="367"/>
    </location>
    <ligand>
        <name>Mg(2+)</name>
        <dbReference type="ChEBI" id="CHEBI:18420"/>
    </ligand>
</feature>
<evidence type="ECO:0000256" key="7">
    <source>
        <dbReference type="SAM" id="MobiDB-lite"/>
    </source>
</evidence>
<dbReference type="InterPro" id="IPR011025">
    <property type="entry name" value="GproteinA_insert"/>
</dbReference>
<name>A0A409VWU7_9AGAR</name>
<evidence type="ECO:0000256" key="4">
    <source>
        <dbReference type="ARBA" id="ARBA00023224"/>
    </source>
</evidence>
<proteinExistence type="predicted"/>